<comment type="similarity">
    <text evidence="1 3">Belongs to the DapA family.</text>
</comment>
<dbReference type="EMBL" id="OCNK01000002">
    <property type="protein sequence ID" value="SOD99150.1"/>
    <property type="molecule type" value="Genomic_DNA"/>
</dbReference>
<evidence type="ECO:0000313" key="6">
    <source>
        <dbReference type="Proteomes" id="UP000219482"/>
    </source>
</evidence>
<dbReference type="InterPro" id="IPR002220">
    <property type="entry name" value="DapA-like"/>
</dbReference>
<keyword evidence="6" id="KW-1185">Reference proteome</keyword>
<evidence type="ECO:0000313" key="5">
    <source>
        <dbReference type="EMBL" id="SOD99150.1"/>
    </source>
</evidence>
<dbReference type="GO" id="GO:0008840">
    <property type="term" value="F:4-hydroxy-tetrahydrodipicolinate synthase activity"/>
    <property type="evidence" value="ECO:0007669"/>
    <property type="project" value="TreeGrafter"/>
</dbReference>
<keyword evidence="2 3" id="KW-0456">Lyase</keyword>
<dbReference type="OrthoDB" id="9778880at2"/>
<dbReference type="AlphaFoldDB" id="A0A286GUI5"/>
<dbReference type="PIRSF" id="PIRSF001365">
    <property type="entry name" value="DHDPS"/>
    <property type="match status" value="1"/>
</dbReference>
<dbReference type="PANTHER" id="PTHR12128:SF66">
    <property type="entry name" value="4-HYDROXY-2-OXOGLUTARATE ALDOLASE, MITOCHONDRIAL"/>
    <property type="match status" value="1"/>
</dbReference>
<evidence type="ECO:0000256" key="1">
    <source>
        <dbReference type="ARBA" id="ARBA00007592"/>
    </source>
</evidence>
<sequence>MADAALAPGVWGVLATPFTGRQQELDLDSLARLAGHLEAAGATGLTVLGVFGEAARLSTAERRAVLAAVVDAVGLPLVVGATSLATAPLLDEVLAAQEVAGDRLSAVMVQVHSAGADVLRAHLQEVHDVTGAAVVVQDYPVASGVRIGGEDLVSALTGLDFVAAVKAESPPTAAAVAALTRRLDVPVFGGLGGLGLLDELAMGAAGAMTGFSFPEGLVACIRAWEEGGFAAARTAFAPYLPLIAFEQQPGIGLAIRKECLLRRGLIADAAVRPPSPGMPPALREQLVAQVDALDDPTTGTA</sequence>
<dbReference type="Gene3D" id="3.20.20.70">
    <property type="entry name" value="Aldolase class I"/>
    <property type="match status" value="1"/>
</dbReference>
<dbReference type="SUPFAM" id="SSF51569">
    <property type="entry name" value="Aldolase"/>
    <property type="match status" value="1"/>
</dbReference>
<dbReference type="Pfam" id="PF00701">
    <property type="entry name" value="DHDPS"/>
    <property type="match status" value="1"/>
</dbReference>
<dbReference type="Proteomes" id="UP000219482">
    <property type="component" value="Unassembled WGS sequence"/>
</dbReference>
<accession>A0A286GUI5</accession>
<proteinExistence type="inferred from homology"/>
<feature type="binding site" evidence="4">
    <location>
        <position position="208"/>
    </location>
    <ligand>
        <name>pyruvate</name>
        <dbReference type="ChEBI" id="CHEBI:15361"/>
    </ligand>
</feature>
<evidence type="ECO:0000256" key="3">
    <source>
        <dbReference type="PIRNR" id="PIRNR001365"/>
    </source>
</evidence>
<dbReference type="SMART" id="SM01130">
    <property type="entry name" value="DHDPS"/>
    <property type="match status" value="1"/>
</dbReference>
<dbReference type="InterPro" id="IPR013785">
    <property type="entry name" value="Aldolase_TIM"/>
</dbReference>
<reference evidence="6" key="1">
    <citation type="submission" date="2017-09" db="EMBL/GenBank/DDBJ databases">
        <authorList>
            <person name="Varghese N."/>
            <person name="Submissions S."/>
        </authorList>
    </citation>
    <scope>NUCLEOTIDE SEQUENCE [LARGE SCALE GENOMIC DNA]</scope>
    <source>
        <strain evidence="6">DSM 44270</strain>
    </source>
</reference>
<dbReference type="RefSeq" id="WP_097183865.1">
    <property type="nucleotide sequence ID" value="NZ_OCNK01000002.1"/>
</dbReference>
<evidence type="ECO:0000256" key="2">
    <source>
        <dbReference type="ARBA" id="ARBA00023239"/>
    </source>
</evidence>
<dbReference type="CDD" id="cd00408">
    <property type="entry name" value="DHDPS-like"/>
    <property type="match status" value="1"/>
</dbReference>
<gene>
    <name evidence="5" type="ORF">SAMN06272739_2184</name>
</gene>
<dbReference type="GO" id="GO:0005829">
    <property type="term" value="C:cytosol"/>
    <property type="evidence" value="ECO:0007669"/>
    <property type="project" value="TreeGrafter"/>
</dbReference>
<name>A0A286GUI5_9ACTN</name>
<protein>
    <submittedName>
        <fullName evidence="5">4-hydroxy-tetrahydrodipicolinate synthase</fullName>
    </submittedName>
</protein>
<dbReference type="PANTHER" id="PTHR12128">
    <property type="entry name" value="DIHYDRODIPICOLINATE SYNTHASE"/>
    <property type="match status" value="1"/>
</dbReference>
<evidence type="ECO:0000256" key="4">
    <source>
        <dbReference type="PIRSR" id="PIRSR001365-2"/>
    </source>
</evidence>
<organism evidence="5 6">
    <name type="scientific">Blastococcus haudaquaticus</name>
    <dbReference type="NCBI Taxonomy" id="1938745"/>
    <lineage>
        <taxon>Bacteria</taxon>
        <taxon>Bacillati</taxon>
        <taxon>Actinomycetota</taxon>
        <taxon>Actinomycetes</taxon>
        <taxon>Geodermatophilales</taxon>
        <taxon>Geodermatophilaceae</taxon>
        <taxon>Blastococcus</taxon>
    </lineage>
</organism>